<evidence type="ECO:0000256" key="1">
    <source>
        <dbReference type="ARBA" id="ARBA00004123"/>
    </source>
</evidence>
<dbReference type="STRING" id="59895.A0A103XFF9"/>
<evidence type="ECO:0000313" key="10">
    <source>
        <dbReference type="Proteomes" id="UP000243975"/>
    </source>
</evidence>
<feature type="domain" description="AP2/ERF" evidence="8">
    <location>
        <begin position="80"/>
        <end position="138"/>
    </location>
</feature>
<evidence type="ECO:0000256" key="3">
    <source>
        <dbReference type="ARBA" id="ARBA00022821"/>
    </source>
</evidence>
<evidence type="ECO:0000256" key="7">
    <source>
        <dbReference type="ARBA" id="ARBA00023242"/>
    </source>
</evidence>
<dbReference type="SMART" id="SM00380">
    <property type="entry name" value="AP2"/>
    <property type="match status" value="3"/>
</dbReference>
<dbReference type="GO" id="GO:0005634">
    <property type="term" value="C:nucleus"/>
    <property type="evidence" value="ECO:0007669"/>
    <property type="project" value="UniProtKB-SubCell"/>
</dbReference>
<feature type="domain" description="AP2/ERF" evidence="8">
    <location>
        <begin position="295"/>
        <end position="353"/>
    </location>
</feature>
<dbReference type="SUPFAM" id="SSF54171">
    <property type="entry name" value="DNA-binding domain"/>
    <property type="match status" value="3"/>
</dbReference>
<evidence type="ECO:0000256" key="5">
    <source>
        <dbReference type="ARBA" id="ARBA00023125"/>
    </source>
</evidence>
<keyword evidence="6" id="KW-0804">Transcription</keyword>
<dbReference type="PANTHER" id="PTHR31677">
    <property type="entry name" value="AP2 DOMAIN CLASS TRANSCRIPTION FACTOR"/>
    <property type="match status" value="1"/>
</dbReference>
<keyword evidence="7" id="KW-0539">Nucleus</keyword>
<dbReference type="FunFam" id="3.30.730.10:FF:000001">
    <property type="entry name" value="Ethylene-responsive transcription factor 2"/>
    <property type="match status" value="3"/>
</dbReference>
<dbReference type="AlphaFoldDB" id="A0A103XFF9"/>
<accession>A0A103XFF9</accession>
<comment type="subcellular location">
    <subcellularLocation>
        <location evidence="1">Nucleus</location>
    </subcellularLocation>
</comment>
<dbReference type="PANTHER" id="PTHR31677:SF127">
    <property type="entry name" value="AP2_ERF DOMAIN-CONTAINING PROTEIN"/>
    <property type="match status" value="1"/>
</dbReference>
<dbReference type="InterPro" id="IPR001471">
    <property type="entry name" value="AP2/ERF_dom"/>
</dbReference>
<evidence type="ECO:0000256" key="6">
    <source>
        <dbReference type="ARBA" id="ARBA00023163"/>
    </source>
</evidence>
<keyword evidence="5" id="KW-0238">DNA-binding</keyword>
<dbReference type="GO" id="GO:0009873">
    <property type="term" value="P:ethylene-activated signaling pathway"/>
    <property type="evidence" value="ECO:0007669"/>
    <property type="project" value="UniProtKB-KW"/>
</dbReference>
<evidence type="ECO:0000259" key="8">
    <source>
        <dbReference type="PROSITE" id="PS51032"/>
    </source>
</evidence>
<evidence type="ECO:0000256" key="4">
    <source>
        <dbReference type="ARBA" id="ARBA00023015"/>
    </source>
</evidence>
<dbReference type="GO" id="GO:0006952">
    <property type="term" value="P:defense response"/>
    <property type="evidence" value="ECO:0007669"/>
    <property type="project" value="UniProtKB-KW"/>
</dbReference>
<feature type="domain" description="AP2/ERF" evidence="8">
    <location>
        <begin position="548"/>
        <end position="606"/>
    </location>
</feature>
<dbReference type="EMBL" id="LEKV01005142">
    <property type="protein sequence ID" value="KVH89775.1"/>
    <property type="molecule type" value="Genomic_DNA"/>
</dbReference>
<keyword evidence="3" id="KW-0611">Plant defense</keyword>
<dbReference type="OMA" id="RYVARTH"/>
<keyword evidence="2" id="KW-0936">Ethylene signaling pathway</keyword>
<comment type="caution">
    <text evidence="9">The sequence shown here is derived from an EMBL/GenBank/DDBJ whole genome shotgun (WGS) entry which is preliminary data.</text>
</comment>
<keyword evidence="4" id="KW-0805">Transcription regulation</keyword>
<keyword evidence="10" id="KW-1185">Reference proteome</keyword>
<dbReference type="PRINTS" id="PR00367">
    <property type="entry name" value="ETHRSPELEMNT"/>
</dbReference>
<dbReference type="GO" id="GO:0003677">
    <property type="term" value="F:DNA binding"/>
    <property type="evidence" value="ECO:0007669"/>
    <property type="project" value="UniProtKB-KW"/>
</dbReference>
<protein>
    <submittedName>
        <fullName evidence="9">AP2/ERF domain-containing protein</fullName>
    </submittedName>
</protein>
<dbReference type="InterPro" id="IPR036955">
    <property type="entry name" value="AP2/ERF_dom_sf"/>
</dbReference>
<organism evidence="9 10">
    <name type="scientific">Cynara cardunculus var. scolymus</name>
    <name type="common">Globe artichoke</name>
    <name type="synonym">Cynara scolymus</name>
    <dbReference type="NCBI Taxonomy" id="59895"/>
    <lineage>
        <taxon>Eukaryota</taxon>
        <taxon>Viridiplantae</taxon>
        <taxon>Streptophyta</taxon>
        <taxon>Embryophyta</taxon>
        <taxon>Tracheophyta</taxon>
        <taxon>Spermatophyta</taxon>
        <taxon>Magnoliopsida</taxon>
        <taxon>eudicotyledons</taxon>
        <taxon>Gunneridae</taxon>
        <taxon>Pentapetalae</taxon>
        <taxon>asterids</taxon>
        <taxon>campanulids</taxon>
        <taxon>Asterales</taxon>
        <taxon>Asteraceae</taxon>
        <taxon>Carduoideae</taxon>
        <taxon>Cardueae</taxon>
        <taxon>Carduinae</taxon>
        <taxon>Cynara</taxon>
    </lineage>
</organism>
<dbReference type="GO" id="GO:0003700">
    <property type="term" value="F:DNA-binding transcription factor activity"/>
    <property type="evidence" value="ECO:0007669"/>
    <property type="project" value="InterPro"/>
</dbReference>
<reference evidence="9 10" key="1">
    <citation type="journal article" date="2016" name="Sci. Rep.">
        <title>The genome sequence of the outbreeding globe artichoke constructed de novo incorporating a phase-aware low-pass sequencing strategy of F1 progeny.</title>
        <authorList>
            <person name="Scaglione D."/>
            <person name="Reyes-Chin-Wo S."/>
            <person name="Acquadro A."/>
            <person name="Froenicke L."/>
            <person name="Portis E."/>
            <person name="Beitel C."/>
            <person name="Tirone M."/>
            <person name="Mauro R."/>
            <person name="Lo Monaco A."/>
            <person name="Mauromicale G."/>
            <person name="Faccioli P."/>
            <person name="Cattivelli L."/>
            <person name="Rieseberg L."/>
            <person name="Michelmore R."/>
            <person name="Lanteri S."/>
        </authorList>
    </citation>
    <scope>NUCLEOTIDE SEQUENCE [LARGE SCALE GENOMIC DNA]</scope>
    <source>
        <strain evidence="9">2C</strain>
    </source>
</reference>
<proteinExistence type="predicted"/>
<name>A0A103XFF9_CYNCS</name>
<dbReference type="PROSITE" id="PS51032">
    <property type="entry name" value="AP2_ERF"/>
    <property type="match status" value="3"/>
</dbReference>
<gene>
    <name evidence="9" type="ORF">Ccrd_008231</name>
</gene>
<dbReference type="Proteomes" id="UP000243975">
    <property type="component" value="Unassembled WGS sequence"/>
</dbReference>
<dbReference type="InterPro" id="IPR016177">
    <property type="entry name" value="DNA-bd_dom_sf"/>
</dbReference>
<dbReference type="Gene3D" id="3.30.730.10">
    <property type="entry name" value="AP2/ERF domain"/>
    <property type="match status" value="3"/>
</dbReference>
<evidence type="ECO:0000313" key="9">
    <source>
        <dbReference type="EMBL" id="KVH89775.1"/>
    </source>
</evidence>
<dbReference type="Gramene" id="KVH89775">
    <property type="protein sequence ID" value="KVH89775"/>
    <property type="gene ID" value="Ccrd_008231"/>
</dbReference>
<evidence type="ECO:0000256" key="2">
    <source>
        <dbReference type="ARBA" id="ARBA00022745"/>
    </source>
</evidence>
<sequence length="682" mass="77420">MATLDEVSALQFIRHHLLDEYDNDTPDCPVFTSQTSISHHFESDFVIQFTVPESVDSRSGKPHLEVDLKETECVEEVEVHYRGVRRRPWGKYAAEIRDPKRNGARVWLGTFDTAIGAAKAYDRAAFEMRGRKAILNFPLEIGSETVSCRKRSRDVEETVVVKKERITETGDEPSSWTAVWDDDWCFSNIHPLSQLTVIRDQSRESGSILSTISALDFIRHHLLDDYEAPVLTSQTSVSGSDLSVSDYFVSEEECKTTSDFSIRFTVPELIDSRSGKPYLDVDSKETECVEEVNVHYRGVRRRPWGKYAAEIRDPKRNGARVWLGTFDTAIGAAKAYDKAAFEMRGSKAILNFPQEIGNSSTITRSEVGRKRRRDVEEMVVMVKKEWIMEKVDLPLTPSSWMAIWGEDWCGTHPLSPMSQLMNLTRNSAASPPHHLYIHLSLFLPLPSLSPFLFSFDFNLTMAAAFDEVSALYFIRRHLLDENETPNCVGLTSHTSISASDLSVSDYLHSEEETTSDFSIHFTVPESVDTISGKSYLEETYCVEEVKVHYRGVRRRPWGKYAAEIRDPKRNGARVWLGTFDVAIEAAKAYDRAAFEMRGSKAILNFPLEIGNSKAESSTTTTSEINGCLKRRRDVDEMVVMVKKERITENVDLPSTPSSWMAVWDEDWRGAHPLSPMSRLMVI</sequence>
<dbReference type="CDD" id="cd00018">
    <property type="entry name" value="AP2"/>
    <property type="match status" value="3"/>
</dbReference>
<dbReference type="Pfam" id="PF00847">
    <property type="entry name" value="AP2"/>
    <property type="match status" value="3"/>
</dbReference>